<evidence type="ECO:0000256" key="2">
    <source>
        <dbReference type="ARBA" id="ARBA00012438"/>
    </source>
</evidence>
<dbReference type="Pfam" id="PF12833">
    <property type="entry name" value="HTH_18"/>
    <property type="match status" value="1"/>
</dbReference>
<dbReference type="Pfam" id="PF00072">
    <property type="entry name" value="Response_reg"/>
    <property type="match status" value="1"/>
</dbReference>
<dbReference type="InterPro" id="IPR018060">
    <property type="entry name" value="HTH_AraC"/>
</dbReference>
<dbReference type="EMBL" id="AP023322">
    <property type="protein sequence ID" value="BCI64862.1"/>
    <property type="molecule type" value="Genomic_DNA"/>
</dbReference>
<proteinExistence type="predicted"/>
<feature type="domain" description="HTH araC/xylS-type" evidence="13">
    <location>
        <begin position="1215"/>
        <end position="1315"/>
    </location>
</feature>
<dbReference type="FunFam" id="3.30.565.10:FF:000037">
    <property type="entry name" value="Hybrid sensor histidine kinase/response regulator"/>
    <property type="match status" value="1"/>
</dbReference>
<dbReference type="Gene3D" id="1.10.10.60">
    <property type="entry name" value="Homeodomain-like"/>
    <property type="match status" value="1"/>
</dbReference>
<feature type="domain" description="Response regulatory" evidence="15">
    <location>
        <begin position="1068"/>
        <end position="1183"/>
    </location>
</feature>
<dbReference type="InterPro" id="IPR005467">
    <property type="entry name" value="His_kinase_dom"/>
</dbReference>
<dbReference type="Gene3D" id="3.40.50.2300">
    <property type="match status" value="1"/>
</dbReference>
<keyword evidence="7" id="KW-0067">ATP-binding</keyword>
<dbReference type="Pfam" id="PF07495">
    <property type="entry name" value="Y_Y_Y"/>
    <property type="match status" value="1"/>
</dbReference>
<dbReference type="CDD" id="cd00082">
    <property type="entry name" value="HisKA"/>
    <property type="match status" value="1"/>
</dbReference>
<dbReference type="SUPFAM" id="SSF101898">
    <property type="entry name" value="NHL repeat"/>
    <property type="match status" value="1"/>
</dbReference>
<dbReference type="Gene3D" id="2.130.10.10">
    <property type="entry name" value="YVTN repeat-like/Quinoprotein amine dehydrogenase"/>
    <property type="match status" value="2"/>
</dbReference>
<dbReference type="SMART" id="SM00342">
    <property type="entry name" value="HTH_ARAC"/>
    <property type="match status" value="1"/>
</dbReference>
<dbReference type="SMART" id="SM00387">
    <property type="entry name" value="HATPase_c"/>
    <property type="match status" value="1"/>
</dbReference>
<evidence type="ECO:0000256" key="1">
    <source>
        <dbReference type="ARBA" id="ARBA00000085"/>
    </source>
</evidence>
<keyword evidence="6 16" id="KW-0418">Kinase</keyword>
<dbReference type="SMART" id="SM00448">
    <property type="entry name" value="REC"/>
    <property type="match status" value="1"/>
</dbReference>
<evidence type="ECO:0000256" key="11">
    <source>
        <dbReference type="ARBA" id="ARBA00023163"/>
    </source>
</evidence>
<organism evidence="16 17">
    <name type="scientific">Coprobacter secundus subsp. similis</name>
    <dbReference type="NCBI Taxonomy" id="2751153"/>
    <lineage>
        <taxon>Bacteria</taxon>
        <taxon>Pseudomonadati</taxon>
        <taxon>Bacteroidota</taxon>
        <taxon>Bacteroidia</taxon>
        <taxon>Bacteroidales</taxon>
        <taxon>Barnesiellaceae</taxon>
        <taxon>Coprobacter</taxon>
    </lineage>
</organism>
<dbReference type="PRINTS" id="PR00344">
    <property type="entry name" value="BCTRLSENSOR"/>
</dbReference>
<dbReference type="SUPFAM" id="SSF55874">
    <property type="entry name" value="ATPase domain of HSP90 chaperone/DNA topoisomerase II/histidine kinase"/>
    <property type="match status" value="1"/>
</dbReference>
<keyword evidence="3 12" id="KW-0597">Phosphoprotein</keyword>
<dbReference type="PROSITE" id="PS00041">
    <property type="entry name" value="HTH_ARAC_FAMILY_1"/>
    <property type="match status" value="1"/>
</dbReference>
<dbReference type="PROSITE" id="PS50109">
    <property type="entry name" value="HIS_KIN"/>
    <property type="match status" value="1"/>
</dbReference>
<dbReference type="InterPro" id="IPR018062">
    <property type="entry name" value="HTH_AraC-typ_CS"/>
</dbReference>
<dbReference type="GO" id="GO:0003700">
    <property type="term" value="F:DNA-binding transcription factor activity"/>
    <property type="evidence" value="ECO:0007669"/>
    <property type="project" value="InterPro"/>
</dbReference>
<dbReference type="Gene3D" id="1.10.287.130">
    <property type="match status" value="1"/>
</dbReference>
<accession>A0A7G1I1B7</accession>
<dbReference type="InterPro" id="IPR003594">
    <property type="entry name" value="HATPase_dom"/>
</dbReference>
<dbReference type="InterPro" id="IPR015943">
    <property type="entry name" value="WD40/YVTN_repeat-like_dom_sf"/>
</dbReference>
<sequence length="1328" mass="152726">MKRFIFCTLLLYFYIGQTYSQQYWFNHITTNDGLSHISANDIYQDEIGRMWFATRAGLNCYDGNKIKTYRSNTQKDKQLNISLINNITGDKNGHLYLRTHQSFIKFDMQTETFTTIIKNNVSAIYQGKNQTWLCVGDTIYQYHPGTSPTLTRTAILDNPHNQIYYNIFEDSDQNCWICTNKGLYLLDRNNNIHHYIPEYSIKHIFQDTQNYLWVSTLGKGLLKLNRSGQILKNYRKGQSAHTLISDSVRCVCEDNTGKIWVGSQFGLCRLDTAQHTFEHFHSNIDSPSALTSESITALYKDIQGTIWISTYFGGINYINFRSQPFTYYPPGKYGLDFPVITKFVEDKRGTIWIGTEGGGLYSYSPRTSRFKNYRKGLSRLNLKEIYYDSERDCLWIGFSENGLNRFDIKTGQITAYSAKMKNLKITSWENKLLIGASQRLGIFDPERPYNSIIAFPDKNKYGLEPSILSLLSDNQGNIWFGTYNGLYTYNPHLDKLSFYNYNRTDTSSLSGTIITSLYQDSKNRIWAVAMDRGLNLFHPVNKTFAHYSHSADGLLDNNITAITELPSGRLLLGTSAGLSILDPEKGQFTNYDYKRGFPLTMVNDGSLLVSQNQDIYVGGVTGLVIFKEKDLLQTPIKPSKIWFNNLYVNNIEVNTSDPDNILNKNISFTNNIKLKHDYNVFSIQIATDNYIKSNILNIQYRLIGYNDKWLTLNDHQMPTYTSLPPGDYTLETRIKEYPSICKSINISILPPLYKTWYAYLSYIILIAGFSYWFYRQIHTRLYLKQSLEFEKKEKLMTEKATQSKLRFFTNISHEFNTPLTLILGQTDSLLKSYNLSPTATHKVLNIYKNADNLKKLVEELIEFRKQEQGYMKLKISHTDISVFIEEISALFKEYAANKKIKFTTQCPDKEIKIWIDTRQMQKVFNNLLSNAFKFTPSNGEIKIVVSDTDSSVDIAISDTGTGIKPNELNHIFEPFYQCEETETQHKGTGIGLTFSKSIVDAHGGHISVNSQFGNGTTFTIKLKKGDAHFKTSVTRIQEENIQNLQESIQPDSTFSENIIELPTQKLGKMLIVEDNKELVQLLVETFTPFYDTDVACDGIEGLQKVRRNSPDIIISDIMMPRMSGIELCTTIKKNLDTCHIPVVLLTAKSAIEHKIEGLKIGADDYITKPFDINLLVIRCNNLINNRKIMQQRYREDPDFNIPQMATNPLDHELLNRATEIVRKNLFNEQFSVDTFATEIGLGRTTLFTKLKSITGLTPNNFIMDIRLKKAAEMLTTRTEMNISEIAYDLGFSTPKYFKKCFKDRFAYTPTEYRQKNQKTRSTQPYKDT</sequence>
<keyword evidence="17" id="KW-1185">Reference proteome</keyword>
<dbReference type="InterPro" id="IPR003661">
    <property type="entry name" value="HisK_dim/P_dom"/>
</dbReference>
<dbReference type="InterPro" id="IPR011123">
    <property type="entry name" value="Y_Y_Y"/>
</dbReference>
<dbReference type="InterPro" id="IPR013783">
    <property type="entry name" value="Ig-like_fold"/>
</dbReference>
<gene>
    <name evidence="16" type="ORF">Cop2CBH44_32150</name>
</gene>
<dbReference type="SMART" id="SM00388">
    <property type="entry name" value="HisKA"/>
    <property type="match status" value="1"/>
</dbReference>
<dbReference type="InterPro" id="IPR036097">
    <property type="entry name" value="HisK_dim/P_sf"/>
</dbReference>
<dbReference type="PANTHER" id="PTHR43547:SF2">
    <property type="entry name" value="HYBRID SIGNAL TRANSDUCTION HISTIDINE KINASE C"/>
    <property type="match status" value="1"/>
</dbReference>
<dbReference type="Pfam" id="PF02518">
    <property type="entry name" value="HATPase_c"/>
    <property type="match status" value="1"/>
</dbReference>
<evidence type="ECO:0000259" key="14">
    <source>
        <dbReference type="PROSITE" id="PS50109"/>
    </source>
</evidence>
<dbReference type="Proteomes" id="UP000594042">
    <property type="component" value="Chromosome"/>
</dbReference>
<comment type="catalytic activity">
    <reaction evidence="1">
        <text>ATP + protein L-histidine = ADP + protein N-phospho-L-histidine.</text>
        <dbReference type="EC" id="2.7.13.3"/>
    </reaction>
</comment>
<dbReference type="PROSITE" id="PS01124">
    <property type="entry name" value="HTH_ARAC_FAMILY_2"/>
    <property type="match status" value="1"/>
</dbReference>
<dbReference type="SUPFAM" id="SSF47384">
    <property type="entry name" value="Homodimeric domain of signal transducing histidine kinase"/>
    <property type="match status" value="1"/>
</dbReference>
<dbReference type="SUPFAM" id="SSF46689">
    <property type="entry name" value="Homeodomain-like"/>
    <property type="match status" value="1"/>
</dbReference>
<keyword evidence="4" id="KW-0808">Transferase</keyword>
<dbReference type="CDD" id="cd17574">
    <property type="entry name" value="REC_OmpR"/>
    <property type="match status" value="1"/>
</dbReference>
<evidence type="ECO:0000256" key="8">
    <source>
        <dbReference type="ARBA" id="ARBA00023012"/>
    </source>
</evidence>
<evidence type="ECO:0000313" key="16">
    <source>
        <dbReference type="EMBL" id="BCI64862.1"/>
    </source>
</evidence>
<dbReference type="Pfam" id="PF00512">
    <property type="entry name" value="HisKA"/>
    <property type="match status" value="1"/>
</dbReference>
<dbReference type="KEGG" id="copr:Cop2CBH44_32150"/>
<evidence type="ECO:0000313" key="17">
    <source>
        <dbReference type="Proteomes" id="UP000594042"/>
    </source>
</evidence>
<dbReference type="Gene3D" id="2.60.40.10">
    <property type="entry name" value="Immunoglobulins"/>
    <property type="match status" value="1"/>
</dbReference>
<dbReference type="SUPFAM" id="SSF52172">
    <property type="entry name" value="CheY-like"/>
    <property type="match status" value="1"/>
</dbReference>
<name>A0A7G1I1B7_9BACT</name>
<dbReference type="InterPro" id="IPR011110">
    <property type="entry name" value="Reg_prop"/>
</dbReference>
<dbReference type="InterPro" id="IPR011006">
    <property type="entry name" value="CheY-like_superfamily"/>
</dbReference>
<dbReference type="InterPro" id="IPR004358">
    <property type="entry name" value="Sig_transdc_His_kin-like_C"/>
</dbReference>
<dbReference type="InterPro" id="IPR001789">
    <property type="entry name" value="Sig_transdc_resp-reg_receiver"/>
</dbReference>
<dbReference type="PROSITE" id="PS50110">
    <property type="entry name" value="RESPONSE_REGULATORY"/>
    <property type="match status" value="1"/>
</dbReference>
<dbReference type="GO" id="GO:0005524">
    <property type="term" value="F:ATP binding"/>
    <property type="evidence" value="ECO:0007669"/>
    <property type="project" value="UniProtKB-KW"/>
</dbReference>
<evidence type="ECO:0000256" key="12">
    <source>
        <dbReference type="PROSITE-ProRule" id="PRU00169"/>
    </source>
</evidence>
<dbReference type="InterPro" id="IPR036890">
    <property type="entry name" value="HATPase_C_sf"/>
</dbReference>
<evidence type="ECO:0000256" key="5">
    <source>
        <dbReference type="ARBA" id="ARBA00022741"/>
    </source>
</evidence>
<dbReference type="Pfam" id="PF07494">
    <property type="entry name" value="Reg_prop"/>
    <property type="match status" value="4"/>
</dbReference>
<dbReference type="SUPFAM" id="SSF63829">
    <property type="entry name" value="Calcium-dependent phosphotriesterase"/>
    <property type="match status" value="2"/>
</dbReference>
<keyword evidence="8" id="KW-0902">Two-component regulatory system</keyword>
<evidence type="ECO:0000259" key="15">
    <source>
        <dbReference type="PROSITE" id="PS50110"/>
    </source>
</evidence>
<dbReference type="GO" id="GO:0043565">
    <property type="term" value="F:sequence-specific DNA binding"/>
    <property type="evidence" value="ECO:0007669"/>
    <property type="project" value="InterPro"/>
</dbReference>
<protein>
    <recommendedName>
        <fullName evidence="2">histidine kinase</fullName>
        <ecNumber evidence="2">2.7.13.3</ecNumber>
    </recommendedName>
</protein>
<dbReference type="FunFam" id="3.40.50.2300:FF:000138">
    <property type="entry name" value="Two-component system sensor histidine kinase/response regulator"/>
    <property type="match status" value="1"/>
</dbReference>
<dbReference type="PANTHER" id="PTHR43547">
    <property type="entry name" value="TWO-COMPONENT HISTIDINE KINASE"/>
    <property type="match status" value="1"/>
</dbReference>
<keyword evidence="5" id="KW-0547">Nucleotide-binding</keyword>
<dbReference type="Gene3D" id="3.30.565.10">
    <property type="entry name" value="Histidine kinase-like ATPase, C-terminal domain"/>
    <property type="match status" value="1"/>
</dbReference>
<evidence type="ECO:0000256" key="9">
    <source>
        <dbReference type="ARBA" id="ARBA00023015"/>
    </source>
</evidence>
<dbReference type="InterPro" id="IPR009057">
    <property type="entry name" value="Homeodomain-like_sf"/>
</dbReference>
<evidence type="ECO:0000256" key="7">
    <source>
        <dbReference type="ARBA" id="ARBA00022840"/>
    </source>
</evidence>
<dbReference type="CDD" id="cd00075">
    <property type="entry name" value="HATPase"/>
    <property type="match status" value="1"/>
</dbReference>
<evidence type="ECO:0000256" key="3">
    <source>
        <dbReference type="ARBA" id="ARBA00022553"/>
    </source>
</evidence>
<evidence type="ECO:0000256" key="6">
    <source>
        <dbReference type="ARBA" id="ARBA00022777"/>
    </source>
</evidence>
<feature type="domain" description="Histidine kinase" evidence="14">
    <location>
        <begin position="810"/>
        <end position="1026"/>
    </location>
</feature>
<reference evidence="17" key="1">
    <citation type="submission" date="2020-07" db="EMBL/GenBank/DDBJ databases">
        <title>Complete genome sequencing of Coprobacter sp. strain 2CBH44.</title>
        <authorList>
            <person name="Sakamoto M."/>
            <person name="Murakami T."/>
            <person name="Mori H."/>
        </authorList>
    </citation>
    <scope>NUCLEOTIDE SEQUENCE [LARGE SCALE GENOMIC DNA]</scope>
    <source>
        <strain evidence="17">2CBH44</strain>
    </source>
</reference>
<evidence type="ECO:0000256" key="10">
    <source>
        <dbReference type="ARBA" id="ARBA00023125"/>
    </source>
</evidence>
<dbReference type="RefSeq" id="WP_200755213.1">
    <property type="nucleotide sequence ID" value="NZ_AP023322.1"/>
</dbReference>
<keyword evidence="9" id="KW-0805">Transcription regulation</keyword>
<evidence type="ECO:0000259" key="13">
    <source>
        <dbReference type="PROSITE" id="PS01124"/>
    </source>
</evidence>
<dbReference type="EC" id="2.7.13.3" evidence="2"/>
<feature type="modified residue" description="4-aspartylphosphate" evidence="12">
    <location>
        <position position="1116"/>
    </location>
</feature>
<keyword evidence="10" id="KW-0238">DNA-binding</keyword>
<keyword evidence="11" id="KW-0804">Transcription</keyword>
<evidence type="ECO:0000256" key="4">
    <source>
        <dbReference type="ARBA" id="ARBA00022679"/>
    </source>
</evidence>
<dbReference type="GO" id="GO:0000155">
    <property type="term" value="F:phosphorelay sensor kinase activity"/>
    <property type="evidence" value="ECO:0007669"/>
    <property type="project" value="InterPro"/>
</dbReference>